<feature type="compositionally biased region" description="Basic residues" evidence="1">
    <location>
        <begin position="1"/>
        <end position="11"/>
    </location>
</feature>
<dbReference type="CDD" id="cd00821">
    <property type="entry name" value="PH"/>
    <property type="match status" value="1"/>
</dbReference>
<keyword evidence="3" id="KW-1185">Reference proteome</keyword>
<dbReference type="SUPFAM" id="SSF50729">
    <property type="entry name" value="PH domain-like"/>
    <property type="match status" value="1"/>
</dbReference>
<feature type="region of interest" description="Disordered" evidence="1">
    <location>
        <begin position="272"/>
        <end position="344"/>
    </location>
</feature>
<accession>X6N5R1</accession>
<evidence type="ECO:0008006" key="4">
    <source>
        <dbReference type="Google" id="ProtNLM"/>
    </source>
</evidence>
<dbReference type="InterPro" id="IPR011993">
    <property type="entry name" value="PH-like_dom_sf"/>
</dbReference>
<dbReference type="Gene3D" id="2.30.29.30">
    <property type="entry name" value="Pleckstrin-homology domain (PH domain)/Phosphotyrosine-binding domain (PTB)"/>
    <property type="match status" value="1"/>
</dbReference>
<feature type="compositionally biased region" description="Basic residues" evidence="1">
    <location>
        <begin position="272"/>
        <end position="281"/>
    </location>
</feature>
<protein>
    <recommendedName>
        <fullName evidence="4">PH domain-containing protein</fullName>
    </recommendedName>
</protein>
<evidence type="ECO:0000313" key="3">
    <source>
        <dbReference type="Proteomes" id="UP000023152"/>
    </source>
</evidence>
<feature type="region of interest" description="Disordered" evidence="1">
    <location>
        <begin position="1"/>
        <end position="48"/>
    </location>
</feature>
<dbReference type="Proteomes" id="UP000023152">
    <property type="component" value="Unassembled WGS sequence"/>
</dbReference>
<gene>
    <name evidence="2" type="ORF">RFI_15578</name>
</gene>
<name>X6N5R1_RETFI</name>
<dbReference type="EMBL" id="ASPP01011446">
    <property type="protein sequence ID" value="ETO21625.1"/>
    <property type="molecule type" value="Genomic_DNA"/>
</dbReference>
<feature type="non-terminal residue" evidence="2">
    <location>
        <position position="344"/>
    </location>
</feature>
<feature type="compositionally biased region" description="Low complexity" evidence="1">
    <location>
        <begin position="323"/>
        <end position="333"/>
    </location>
</feature>
<reference evidence="2 3" key="1">
    <citation type="journal article" date="2013" name="Curr. Biol.">
        <title>The Genome of the Foraminiferan Reticulomyxa filosa.</title>
        <authorList>
            <person name="Glockner G."/>
            <person name="Hulsmann N."/>
            <person name="Schleicher M."/>
            <person name="Noegel A.A."/>
            <person name="Eichinger L."/>
            <person name="Gallinger C."/>
            <person name="Pawlowski J."/>
            <person name="Sierra R."/>
            <person name="Euteneuer U."/>
            <person name="Pillet L."/>
            <person name="Moustafa A."/>
            <person name="Platzer M."/>
            <person name="Groth M."/>
            <person name="Szafranski K."/>
            <person name="Schliwa M."/>
        </authorList>
    </citation>
    <scope>NUCLEOTIDE SEQUENCE [LARGE SCALE GENOMIC DNA]</scope>
</reference>
<evidence type="ECO:0000256" key="1">
    <source>
        <dbReference type="SAM" id="MobiDB-lite"/>
    </source>
</evidence>
<organism evidence="2 3">
    <name type="scientific">Reticulomyxa filosa</name>
    <dbReference type="NCBI Taxonomy" id="46433"/>
    <lineage>
        <taxon>Eukaryota</taxon>
        <taxon>Sar</taxon>
        <taxon>Rhizaria</taxon>
        <taxon>Retaria</taxon>
        <taxon>Foraminifera</taxon>
        <taxon>Monothalamids</taxon>
        <taxon>Reticulomyxidae</taxon>
        <taxon>Reticulomyxa</taxon>
    </lineage>
</organism>
<feature type="non-terminal residue" evidence="2">
    <location>
        <position position="1"/>
    </location>
</feature>
<evidence type="ECO:0000313" key="2">
    <source>
        <dbReference type="EMBL" id="ETO21625.1"/>
    </source>
</evidence>
<dbReference type="AlphaFoldDB" id="X6N5R1"/>
<sequence>KKKKKKKKKNWLQRTVGGDNAKGPIRRGAEVGKPGGENSQHARPTPIWIDESELNKPVVVAIGPNNTDGIRLEFVIYDDAKEWTERLRQSAQYYRSLAPNSSPEAPYSLVERELEMEVHHFDKAKRLGWANKRKAHLLLGWDRRYFIIHNNVLYYLSKEPQKLISVNNKQKPPKIVINGGFRISEVDACVDDASLRSGQPHCLLLYHFDRTIFIKFDERWPLLEFYKIFHKDPKYVDFSMSQQPVFITKQQEIETQNVDVWLANQQKEKLSKFRRSRRTQRHVSLPGAESNRLRPSSRVSIGARSDNSVDDVDDHPFHTDQKTATNNANTNTASPSTDEKTPDL</sequence>
<proteinExistence type="predicted"/>
<comment type="caution">
    <text evidence="2">The sequence shown here is derived from an EMBL/GenBank/DDBJ whole genome shotgun (WGS) entry which is preliminary data.</text>
</comment>